<evidence type="ECO:0000313" key="6">
    <source>
        <dbReference type="EMBL" id="GAA0517762.1"/>
    </source>
</evidence>
<evidence type="ECO:0000256" key="4">
    <source>
        <dbReference type="SAM" id="MobiDB-lite"/>
    </source>
</evidence>
<evidence type="ECO:0000313" key="7">
    <source>
        <dbReference type="Proteomes" id="UP001500729"/>
    </source>
</evidence>
<keyword evidence="7" id="KW-1185">Reference proteome</keyword>
<keyword evidence="3" id="KW-0804">Transcription</keyword>
<comment type="caution">
    <text evidence="6">The sequence shown here is derived from an EMBL/GenBank/DDBJ whole genome shotgun (WGS) entry which is preliminary data.</text>
</comment>
<dbReference type="Pfam" id="PF13280">
    <property type="entry name" value="WYL"/>
    <property type="match status" value="1"/>
</dbReference>
<sequence>MRNGSIVSVMAAKLGGVEDNSCPPLPADSGGVLETSARLLRLLSLLQTRREWSGAELAERLGVSARTVRRDVDKLRGLDYPISVGMGRAGGYRLGAGARLPPLLLDDDEAVAVAVGLRTATGSGVAGVGETALRALVKLEQVLPDRLWRRIEALQVSTVEAPGAPSVDAGELTAVATACRDRQRLRFDYRSHDGQETPRVTEPHQLVTWGRRWYLVAWDLERQDWRTFRVDRMRTRVPTGPRFAPRDMPDAAAFVASGVARAWPYQATVRLAVPADSEVARRTTTYGRIEPVDDRTCLLHFGADTLHSLAFLLGALEVDFEVVHPPELADQLVRAAERFLNAAGRTGGLGDEDSRGPGRGSPDPAPGR</sequence>
<dbReference type="InterPro" id="IPR013196">
    <property type="entry name" value="HTH_11"/>
</dbReference>
<evidence type="ECO:0000259" key="5">
    <source>
        <dbReference type="PROSITE" id="PS51000"/>
    </source>
</evidence>
<dbReference type="InterPro" id="IPR026881">
    <property type="entry name" value="WYL_dom"/>
</dbReference>
<organism evidence="6 7">
    <name type="scientific">Saccharopolyspora erythraea</name>
    <name type="common">Streptomyces erythraeus</name>
    <dbReference type="NCBI Taxonomy" id="1836"/>
    <lineage>
        <taxon>Bacteria</taxon>
        <taxon>Bacillati</taxon>
        <taxon>Actinomycetota</taxon>
        <taxon>Actinomycetes</taxon>
        <taxon>Pseudonocardiales</taxon>
        <taxon>Pseudonocardiaceae</taxon>
        <taxon>Saccharopolyspora</taxon>
    </lineage>
</organism>
<dbReference type="Proteomes" id="UP001500729">
    <property type="component" value="Unassembled WGS sequence"/>
</dbReference>
<evidence type="ECO:0000256" key="2">
    <source>
        <dbReference type="ARBA" id="ARBA00023125"/>
    </source>
</evidence>
<dbReference type="InterPro" id="IPR057727">
    <property type="entry name" value="WCX_dom"/>
</dbReference>
<proteinExistence type="predicted"/>
<dbReference type="PANTHER" id="PTHR34580">
    <property type="match status" value="1"/>
</dbReference>
<dbReference type="Pfam" id="PF25583">
    <property type="entry name" value="WCX"/>
    <property type="match status" value="1"/>
</dbReference>
<dbReference type="PROSITE" id="PS00894">
    <property type="entry name" value="HTH_DEOR_1"/>
    <property type="match status" value="1"/>
</dbReference>
<dbReference type="InterPro" id="IPR018356">
    <property type="entry name" value="Tscrpt_reg_HTH_DeoR_CS"/>
</dbReference>
<name>A0ABN1CEW4_SACER</name>
<dbReference type="PROSITE" id="PS51000">
    <property type="entry name" value="HTH_DEOR_2"/>
    <property type="match status" value="1"/>
</dbReference>
<evidence type="ECO:0000256" key="1">
    <source>
        <dbReference type="ARBA" id="ARBA00023015"/>
    </source>
</evidence>
<dbReference type="Pfam" id="PF08279">
    <property type="entry name" value="HTH_11"/>
    <property type="match status" value="1"/>
</dbReference>
<keyword evidence="1" id="KW-0805">Transcription regulation</keyword>
<gene>
    <name evidence="6" type="ORF">GCM10009533_16120</name>
</gene>
<accession>A0ABN1CEW4</accession>
<dbReference type="EMBL" id="BAAAGS010000007">
    <property type="protein sequence ID" value="GAA0517762.1"/>
    <property type="molecule type" value="Genomic_DNA"/>
</dbReference>
<dbReference type="PANTHER" id="PTHR34580:SF3">
    <property type="entry name" value="PROTEIN PAFB"/>
    <property type="match status" value="1"/>
</dbReference>
<feature type="domain" description="HTH deoR-type" evidence="5">
    <location>
        <begin position="35"/>
        <end position="94"/>
    </location>
</feature>
<feature type="region of interest" description="Disordered" evidence="4">
    <location>
        <begin position="344"/>
        <end position="368"/>
    </location>
</feature>
<dbReference type="PIRSF" id="PIRSF016838">
    <property type="entry name" value="PafC"/>
    <property type="match status" value="1"/>
</dbReference>
<dbReference type="InterPro" id="IPR036388">
    <property type="entry name" value="WH-like_DNA-bd_sf"/>
</dbReference>
<dbReference type="InterPro" id="IPR028349">
    <property type="entry name" value="PafC-like"/>
</dbReference>
<dbReference type="InterPro" id="IPR051534">
    <property type="entry name" value="CBASS_pafABC_assoc_protein"/>
</dbReference>
<dbReference type="SUPFAM" id="SSF46785">
    <property type="entry name" value="Winged helix' DNA-binding domain"/>
    <property type="match status" value="1"/>
</dbReference>
<protein>
    <submittedName>
        <fullName evidence="6">YafY family protein</fullName>
    </submittedName>
</protein>
<dbReference type="InterPro" id="IPR036390">
    <property type="entry name" value="WH_DNA-bd_sf"/>
</dbReference>
<reference evidence="6 7" key="1">
    <citation type="journal article" date="2019" name="Int. J. Syst. Evol. Microbiol.">
        <title>The Global Catalogue of Microorganisms (GCM) 10K type strain sequencing project: providing services to taxonomists for standard genome sequencing and annotation.</title>
        <authorList>
            <consortium name="The Broad Institute Genomics Platform"/>
            <consortium name="The Broad Institute Genome Sequencing Center for Infectious Disease"/>
            <person name="Wu L."/>
            <person name="Ma J."/>
        </authorList>
    </citation>
    <scope>NUCLEOTIDE SEQUENCE [LARGE SCALE GENOMIC DNA]</scope>
    <source>
        <strain evidence="6 7">JCM 10303</strain>
    </source>
</reference>
<dbReference type="PROSITE" id="PS52050">
    <property type="entry name" value="WYL"/>
    <property type="match status" value="1"/>
</dbReference>
<keyword evidence="2" id="KW-0238">DNA-binding</keyword>
<dbReference type="InterPro" id="IPR001034">
    <property type="entry name" value="DeoR_HTH"/>
</dbReference>
<dbReference type="Gene3D" id="1.10.10.10">
    <property type="entry name" value="Winged helix-like DNA-binding domain superfamily/Winged helix DNA-binding domain"/>
    <property type="match status" value="1"/>
</dbReference>
<evidence type="ECO:0000256" key="3">
    <source>
        <dbReference type="ARBA" id="ARBA00023163"/>
    </source>
</evidence>